<organism evidence="2 4">
    <name type="scientific">Phytophthora infestans</name>
    <name type="common">Potato late blight agent</name>
    <name type="synonym">Botrytis infestans</name>
    <dbReference type="NCBI Taxonomy" id="4787"/>
    <lineage>
        <taxon>Eukaryota</taxon>
        <taxon>Sar</taxon>
        <taxon>Stramenopiles</taxon>
        <taxon>Oomycota</taxon>
        <taxon>Peronosporomycetes</taxon>
        <taxon>Peronosporales</taxon>
        <taxon>Peronosporaceae</taxon>
        <taxon>Phytophthora</taxon>
    </lineage>
</organism>
<feature type="region of interest" description="Disordered" evidence="1">
    <location>
        <begin position="1"/>
        <end position="32"/>
    </location>
</feature>
<dbReference type="EMBL" id="JAACNO010001551">
    <property type="protein sequence ID" value="KAF4139596.1"/>
    <property type="molecule type" value="Genomic_DNA"/>
</dbReference>
<evidence type="ECO:0000313" key="4">
    <source>
        <dbReference type="Proteomes" id="UP000602510"/>
    </source>
</evidence>
<comment type="caution">
    <text evidence="2">The sequence shown here is derived from an EMBL/GenBank/DDBJ whole genome shotgun (WGS) entry which is preliminary data.</text>
</comment>
<evidence type="ECO:0000256" key="1">
    <source>
        <dbReference type="SAM" id="MobiDB-lite"/>
    </source>
</evidence>
<accession>A0A833SRN3</accession>
<reference evidence="2" key="1">
    <citation type="submission" date="2020-04" db="EMBL/GenBank/DDBJ databases">
        <title>Hybrid Assembly of Korean Phytophthora infestans isolates.</title>
        <authorList>
            <person name="Prokchorchik M."/>
            <person name="Lee Y."/>
            <person name="Seo J."/>
            <person name="Cho J.-H."/>
            <person name="Park Y.-E."/>
            <person name="Jang D.-C."/>
            <person name="Im J.-S."/>
            <person name="Choi J.-G."/>
            <person name="Park H.-J."/>
            <person name="Lee G.-B."/>
            <person name="Lee Y.-G."/>
            <person name="Hong S.-Y."/>
            <person name="Cho K."/>
            <person name="Sohn K.H."/>
        </authorList>
    </citation>
    <scope>NUCLEOTIDE SEQUENCE</scope>
    <source>
        <strain evidence="2">KR_1_A1</strain>
        <strain evidence="3">KR_2_A2</strain>
    </source>
</reference>
<feature type="compositionally biased region" description="Basic and acidic residues" evidence="1">
    <location>
        <begin position="73"/>
        <end position="82"/>
    </location>
</feature>
<evidence type="ECO:0000313" key="3">
    <source>
        <dbReference type="EMBL" id="KAF4139596.1"/>
    </source>
</evidence>
<dbReference type="AlphaFoldDB" id="A0A833SRN3"/>
<keyword evidence="4" id="KW-1185">Reference proteome</keyword>
<proteinExistence type="predicted"/>
<feature type="compositionally biased region" description="Basic and acidic residues" evidence="1">
    <location>
        <begin position="46"/>
        <end position="61"/>
    </location>
</feature>
<dbReference type="Proteomes" id="UP000704712">
    <property type="component" value="Unassembled WGS sequence"/>
</dbReference>
<name>A0A833SRN3_PHYIN</name>
<evidence type="ECO:0000313" key="2">
    <source>
        <dbReference type="EMBL" id="KAF4030330.1"/>
    </source>
</evidence>
<gene>
    <name evidence="2" type="ORF">GN244_ATG17908</name>
    <name evidence="3" type="ORF">GN958_ATG11081</name>
</gene>
<feature type="region of interest" description="Disordered" evidence="1">
    <location>
        <begin position="44"/>
        <end position="114"/>
    </location>
</feature>
<protein>
    <submittedName>
        <fullName evidence="2">Uncharacterized protein</fullName>
    </submittedName>
</protein>
<dbReference type="Proteomes" id="UP000602510">
    <property type="component" value="Unassembled WGS sequence"/>
</dbReference>
<sequence>MVRRIGSTTTTAESPVYSPTSLASPELAGPGVVSSVVPTVSQQLHLRGDQDYRRAQDDSRQQQRTSATYPVRHYQDYDRREPMPTSRMNSSHLKESHYGPPRGGNFDRGFSDDN</sequence>
<dbReference type="EMBL" id="WSZM01000695">
    <property type="protein sequence ID" value="KAF4030330.1"/>
    <property type="molecule type" value="Genomic_DNA"/>
</dbReference>
<feature type="compositionally biased region" description="Polar residues" evidence="1">
    <location>
        <begin position="1"/>
        <end position="23"/>
    </location>
</feature>